<sequence length="213" mass="24731">MGDNNSNNSDGMQLLKTLLTADVPSEGSVMQSIRNKVNSLLNNKQQISILQELQQANLDNEFKEMTDNTLMGLNAIYFSSVVLTQFMFTRKVSKVVFLLSCAYFNFYLIQPIEIEYKLRKLALQNTLAGQEVRNLYRFYFQDHEFIKEMTQKSANCIHKLMRLKNKFIPGNYDVDCSFVIVSQLNHPICLKPKQLIKHFLLIYNSQNLHITCE</sequence>
<dbReference type="EMBL" id="CAJJDP010000134">
    <property type="protein sequence ID" value="CAD8204533.1"/>
    <property type="molecule type" value="Genomic_DNA"/>
</dbReference>
<keyword evidence="1" id="KW-0472">Membrane</keyword>
<dbReference type="Proteomes" id="UP000683925">
    <property type="component" value="Unassembled WGS sequence"/>
</dbReference>
<proteinExistence type="predicted"/>
<keyword evidence="1" id="KW-0812">Transmembrane</keyword>
<evidence type="ECO:0000313" key="2">
    <source>
        <dbReference type="EMBL" id="CAD8204533.1"/>
    </source>
</evidence>
<feature type="transmembrane region" description="Helical" evidence="1">
    <location>
        <begin position="95"/>
        <end position="112"/>
    </location>
</feature>
<dbReference type="AlphaFoldDB" id="A0A8S1XU79"/>
<keyword evidence="1" id="KW-1133">Transmembrane helix</keyword>
<evidence type="ECO:0000256" key="1">
    <source>
        <dbReference type="SAM" id="Phobius"/>
    </source>
</evidence>
<accession>A0A8S1XU79</accession>
<organism evidence="2 3">
    <name type="scientific">Paramecium octaurelia</name>
    <dbReference type="NCBI Taxonomy" id="43137"/>
    <lineage>
        <taxon>Eukaryota</taxon>
        <taxon>Sar</taxon>
        <taxon>Alveolata</taxon>
        <taxon>Ciliophora</taxon>
        <taxon>Intramacronucleata</taxon>
        <taxon>Oligohymenophorea</taxon>
        <taxon>Peniculida</taxon>
        <taxon>Parameciidae</taxon>
        <taxon>Paramecium</taxon>
    </lineage>
</organism>
<name>A0A8S1XU79_PAROT</name>
<gene>
    <name evidence="2" type="ORF">POCTA_138.1.T1330035</name>
</gene>
<reference evidence="2" key="1">
    <citation type="submission" date="2021-01" db="EMBL/GenBank/DDBJ databases">
        <authorList>
            <consortium name="Genoscope - CEA"/>
            <person name="William W."/>
        </authorList>
    </citation>
    <scope>NUCLEOTIDE SEQUENCE</scope>
</reference>
<dbReference type="OMA" id="YFQDHEF"/>
<protein>
    <submittedName>
        <fullName evidence="2">Uncharacterized protein</fullName>
    </submittedName>
</protein>
<feature type="transmembrane region" description="Helical" evidence="1">
    <location>
        <begin position="70"/>
        <end position="88"/>
    </location>
</feature>
<comment type="caution">
    <text evidence="2">The sequence shown here is derived from an EMBL/GenBank/DDBJ whole genome shotgun (WGS) entry which is preliminary data.</text>
</comment>
<evidence type="ECO:0000313" key="3">
    <source>
        <dbReference type="Proteomes" id="UP000683925"/>
    </source>
</evidence>
<keyword evidence="3" id="KW-1185">Reference proteome</keyword>